<sequence length="405" mass="47464">MAIKKMKTGSYQLRLYISSDIQKKLGLGEYFDKRYKTRREAKNAEAEILLMISDIRAGRHTSKTKNDITFKEFYDHYWLDAYKAGQTTNTNTPPVTSTVFQTENMFRLHILPMFGKYSLKYLMSNKQLVLNKLTNKANEYANFKVIRSYVNSVFDWAEELEMIEGNRLKKSISRIKPVKKIQIEREKDEEEMYLTSHELSQWLNAVEEDLINGDLTYMDYTLFYTTFLLSDRKSETYALQWKHIDFINNKIYIVQALDRFGNVKATKGEKKTGFFVSELLMTILAKWKEEQNVLLKKYKIRQTLKQFVFTYEDRNGGVNKRLHVDYLNYRMKSIERRHPELVHATPHMLRHTGASLAKLAGYSLNQISEALTHSDSKTTKGYINVIETIPKTVGEIALENLPKNN</sequence>
<gene>
    <name evidence="6" type="primary">int_1</name>
    <name evidence="6" type="ORF">NCTC7982_00152</name>
</gene>
<dbReference type="InterPro" id="IPR010998">
    <property type="entry name" value="Integrase_recombinase_N"/>
</dbReference>
<organism evidence="6 7">
    <name type="scientific">Streptococcus dysgalactiae</name>
    <dbReference type="NCBI Taxonomy" id="1334"/>
    <lineage>
        <taxon>Bacteria</taxon>
        <taxon>Bacillati</taxon>
        <taxon>Bacillota</taxon>
        <taxon>Bacilli</taxon>
        <taxon>Lactobacillales</taxon>
        <taxon>Streptococcaceae</taxon>
        <taxon>Streptococcus</taxon>
    </lineage>
</organism>
<comment type="caution">
    <text evidence="6">The sequence shown here is derived from an EMBL/GenBank/DDBJ whole genome shotgun (WGS) entry which is preliminary data.</text>
</comment>
<dbReference type="Pfam" id="PF00589">
    <property type="entry name" value="Phage_integrase"/>
    <property type="match status" value="1"/>
</dbReference>
<accession>A0A9X9SHN1</accession>
<protein>
    <submittedName>
        <fullName evidence="6">Integrase</fullName>
    </submittedName>
</protein>
<evidence type="ECO:0000259" key="5">
    <source>
        <dbReference type="PROSITE" id="PS51898"/>
    </source>
</evidence>
<evidence type="ECO:0000313" key="7">
    <source>
        <dbReference type="Proteomes" id="UP000373301"/>
    </source>
</evidence>
<name>A0A9X9SHN1_STRDY</name>
<dbReference type="Proteomes" id="UP000373301">
    <property type="component" value="Unassembled WGS sequence"/>
</dbReference>
<dbReference type="Gene3D" id="1.10.150.130">
    <property type="match status" value="1"/>
</dbReference>
<dbReference type="GO" id="GO:0006310">
    <property type="term" value="P:DNA recombination"/>
    <property type="evidence" value="ECO:0007669"/>
    <property type="project" value="UniProtKB-KW"/>
</dbReference>
<dbReference type="EMBL" id="CABEIM010000001">
    <property type="protein sequence ID" value="VTS76144.1"/>
    <property type="molecule type" value="Genomic_DNA"/>
</dbReference>
<dbReference type="PANTHER" id="PTHR30629:SF2">
    <property type="entry name" value="PROPHAGE INTEGRASE INTS-RELATED"/>
    <property type="match status" value="1"/>
</dbReference>
<dbReference type="PANTHER" id="PTHR30629">
    <property type="entry name" value="PROPHAGE INTEGRASE"/>
    <property type="match status" value="1"/>
</dbReference>
<comment type="similarity">
    <text evidence="1">Belongs to the 'phage' integrase family.</text>
</comment>
<feature type="domain" description="Tyr recombinase" evidence="5">
    <location>
        <begin position="189"/>
        <end position="398"/>
    </location>
</feature>
<dbReference type="AlphaFoldDB" id="A0A9X9SHN1"/>
<dbReference type="SUPFAM" id="SSF56349">
    <property type="entry name" value="DNA breaking-rejoining enzymes"/>
    <property type="match status" value="1"/>
</dbReference>
<evidence type="ECO:0000256" key="4">
    <source>
        <dbReference type="ARBA" id="ARBA00023172"/>
    </source>
</evidence>
<evidence type="ECO:0000313" key="6">
    <source>
        <dbReference type="EMBL" id="VTS76144.1"/>
    </source>
</evidence>
<dbReference type="GO" id="GO:0003677">
    <property type="term" value="F:DNA binding"/>
    <property type="evidence" value="ECO:0007669"/>
    <property type="project" value="UniProtKB-KW"/>
</dbReference>
<dbReference type="InterPro" id="IPR050808">
    <property type="entry name" value="Phage_Integrase"/>
</dbReference>
<keyword evidence="4" id="KW-0233">DNA recombination</keyword>
<dbReference type="RefSeq" id="WP_017648214.1">
    <property type="nucleotide sequence ID" value="NZ_CABEIM010000001.1"/>
</dbReference>
<keyword evidence="2" id="KW-0229">DNA integration</keyword>
<dbReference type="Gene3D" id="1.10.443.10">
    <property type="entry name" value="Intergrase catalytic core"/>
    <property type="match status" value="1"/>
</dbReference>
<dbReference type="InterPro" id="IPR011010">
    <property type="entry name" value="DNA_brk_join_enz"/>
</dbReference>
<proteinExistence type="inferred from homology"/>
<dbReference type="InterPro" id="IPR013762">
    <property type="entry name" value="Integrase-like_cat_sf"/>
</dbReference>
<dbReference type="PROSITE" id="PS51898">
    <property type="entry name" value="TYR_RECOMBINASE"/>
    <property type="match status" value="1"/>
</dbReference>
<reference evidence="6 7" key="1">
    <citation type="submission" date="2019-05" db="EMBL/GenBank/DDBJ databases">
        <authorList>
            <consortium name="Pathogen Informatics"/>
        </authorList>
    </citation>
    <scope>NUCLEOTIDE SEQUENCE [LARGE SCALE GENOMIC DNA]</scope>
    <source>
        <strain evidence="6 7">NCTC7982</strain>
    </source>
</reference>
<evidence type="ECO:0000256" key="3">
    <source>
        <dbReference type="ARBA" id="ARBA00023125"/>
    </source>
</evidence>
<evidence type="ECO:0000256" key="2">
    <source>
        <dbReference type="ARBA" id="ARBA00022908"/>
    </source>
</evidence>
<keyword evidence="3" id="KW-0238">DNA-binding</keyword>
<evidence type="ECO:0000256" key="1">
    <source>
        <dbReference type="ARBA" id="ARBA00008857"/>
    </source>
</evidence>
<dbReference type="GO" id="GO:0015074">
    <property type="term" value="P:DNA integration"/>
    <property type="evidence" value="ECO:0007669"/>
    <property type="project" value="UniProtKB-KW"/>
</dbReference>
<dbReference type="InterPro" id="IPR002104">
    <property type="entry name" value="Integrase_catalytic"/>
</dbReference>